<dbReference type="InterPro" id="IPR013083">
    <property type="entry name" value="Znf_RING/FYVE/PHD"/>
</dbReference>
<dbReference type="PROSITE" id="PS51292">
    <property type="entry name" value="ZF_RING_CH"/>
    <property type="match status" value="1"/>
</dbReference>
<evidence type="ECO:0000256" key="2">
    <source>
        <dbReference type="ARBA" id="ARBA00022771"/>
    </source>
</evidence>
<feature type="compositionally biased region" description="Basic and acidic residues" evidence="5">
    <location>
        <begin position="453"/>
        <end position="462"/>
    </location>
</feature>
<feature type="compositionally biased region" description="Low complexity" evidence="5">
    <location>
        <begin position="575"/>
        <end position="588"/>
    </location>
</feature>
<evidence type="ECO:0000259" key="6">
    <source>
        <dbReference type="PROSITE" id="PS50089"/>
    </source>
</evidence>
<evidence type="ECO:0000256" key="1">
    <source>
        <dbReference type="ARBA" id="ARBA00022723"/>
    </source>
</evidence>
<proteinExistence type="predicted"/>
<evidence type="ECO:0000256" key="5">
    <source>
        <dbReference type="SAM" id="MobiDB-lite"/>
    </source>
</evidence>
<feature type="compositionally biased region" description="Basic residues" evidence="5">
    <location>
        <begin position="432"/>
        <end position="444"/>
    </location>
</feature>
<evidence type="ECO:0000259" key="7">
    <source>
        <dbReference type="PROSITE" id="PS51292"/>
    </source>
</evidence>
<reference evidence="8" key="1">
    <citation type="submission" date="2021-01" db="EMBL/GenBank/DDBJ databases">
        <authorList>
            <person name="Corre E."/>
            <person name="Pelletier E."/>
            <person name="Niang G."/>
            <person name="Scheremetjew M."/>
            <person name="Finn R."/>
            <person name="Kale V."/>
            <person name="Holt S."/>
            <person name="Cochrane G."/>
            <person name="Meng A."/>
            <person name="Brown T."/>
            <person name="Cohen L."/>
        </authorList>
    </citation>
    <scope>NUCLEOTIDE SEQUENCE</scope>
    <source>
        <strain evidence="8">CCMP 410</strain>
    </source>
</reference>
<evidence type="ECO:0008006" key="9">
    <source>
        <dbReference type="Google" id="ProtNLM"/>
    </source>
</evidence>
<feature type="domain" description="RING-CH-type" evidence="7">
    <location>
        <begin position="317"/>
        <end position="374"/>
    </location>
</feature>
<organism evidence="8">
    <name type="scientific">Grammatophora oceanica</name>
    <dbReference type="NCBI Taxonomy" id="210454"/>
    <lineage>
        <taxon>Eukaryota</taxon>
        <taxon>Sar</taxon>
        <taxon>Stramenopiles</taxon>
        <taxon>Ochrophyta</taxon>
        <taxon>Bacillariophyta</taxon>
        <taxon>Fragilariophyceae</taxon>
        <taxon>Fragilariophycidae</taxon>
        <taxon>Rhabdonematales</taxon>
        <taxon>Grammatophoraceae</taxon>
        <taxon>Grammatophora</taxon>
    </lineage>
</organism>
<dbReference type="Gene3D" id="3.30.40.10">
    <property type="entry name" value="Zinc/RING finger domain, C3HC4 (zinc finger)"/>
    <property type="match status" value="1"/>
</dbReference>
<feature type="region of interest" description="Disordered" evidence="5">
    <location>
        <begin position="531"/>
        <end position="588"/>
    </location>
</feature>
<dbReference type="SMART" id="SM00744">
    <property type="entry name" value="RINGv"/>
    <property type="match status" value="1"/>
</dbReference>
<dbReference type="InterPro" id="IPR001841">
    <property type="entry name" value="Znf_RING"/>
</dbReference>
<feature type="region of interest" description="Disordered" evidence="5">
    <location>
        <begin position="409"/>
        <end position="462"/>
    </location>
</feature>
<evidence type="ECO:0000256" key="3">
    <source>
        <dbReference type="ARBA" id="ARBA00022833"/>
    </source>
</evidence>
<dbReference type="InterPro" id="IPR011016">
    <property type="entry name" value="Znf_RING-CH"/>
</dbReference>
<sequence>MNDREGRYRQALEATWSYCSKSSPPPYSLEALYRMQQILLHGRDEEIAVGSKLSTKLFRKPRIDEPCSIPMIQSMVREHSHGMQKLEDHLHESVCNGKTISKSGGVSEYNSEAPSSSLEDLVLAAATLTAASCFSVWALKPFRKGNFRLVQVVFNWALHRMLGTHQPFRFTLSSGGRRGREEISTAVKQIQCNLSLVAVGAAAPSSESLLSEALGLTSIFLPLVHPILRRFKSAIHKLDGLIRIQQDYERAGGGVARNSSASTIEAPQVAQPKEEDDIDANDKKEEEIDEIDDDILGQTTSIVDNGGLEERVAKDVRQRQVEGDCLICFDEGPNISLLCCGKGVHFHCLNRWLEGANSGGNKSCPQCRTEIPLKGDAPSGTQVDAAWASALTRGISSFDDDVLDLGDGMLMAPDVPSGARRAPERTRASGSRPRRRRQQRRRQGSRTTPSDPTRYDHDVEHQVAARVRRLRYISEESGYSSYSSGSDSESSWTTGDISWLVSSMATLSPNTESAQSSASLSTFFREVLSADSTTSSMMPPESPRSRRSIPEPPLGDSTPPWVRRRTDHEFRVDAPTPETLETTELGGLPTLWEGNHEWFDYSTQSVSSSHSASNRNDGGGGASATTSH</sequence>
<dbReference type="PROSITE" id="PS50089">
    <property type="entry name" value="ZF_RING_2"/>
    <property type="match status" value="1"/>
</dbReference>
<dbReference type="EMBL" id="HBGK01048468">
    <property type="protein sequence ID" value="CAD9308239.1"/>
    <property type="molecule type" value="Transcribed_RNA"/>
</dbReference>
<name>A0A7S1VR09_9STRA</name>
<feature type="region of interest" description="Disordered" evidence="5">
    <location>
        <begin position="254"/>
        <end position="281"/>
    </location>
</feature>
<dbReference type="GO" id="GO:0008270">
    <property type="term" value="F:zinc ion binding"/>
    <property type="evidence" value="ECO:0007669"/>
    <property type="project" value="UniProtKB-KW"/>
</dbReference>
<accession>A0A7S1VR09</accession>
<keyword evidence="3" id="KW-0862">Zinc</keyword>
<feature type="domain" description="RING-type" evidence="6">
    <location>
        <begin position="325"/>
        <end position="368"/>
    </location>
</feature>
<dbReference type="SMART" id="SM00184">
    <property type="entry name" value="RING"/>
    <property type="match status" value="1"/>
</dbReference>
<dbReference type="AlphaFoldDB" id="A0A7S1VR09"/>
<evidence type="ECO:0000313" key="8">
    <source>
        <dbReference type="EMBL" id="CAD9308239.1"/>
    </source>
</evidence>
<dbReference type="CDD" id="cd16448">
    <property type="entry name" value="RING-H2"/>
    <property type="match status" value="1"/>
</dbReference>
<dbReference type="Pfam" id="PF13639">
    <property type="entry name" value="zf-RING_2"/>
    <property type="match status" value="1"/>
</dbReference>
<keyword evidence="2 4" id="KW-0863">Zinc-finger</keyword>
<feature type="region of interest" description="Disordered" evidence="5">
    <location>
        <begin position="603"/>
        <end position="628"/>
    </location>
</feature>
<evidence type="ECO:0000256" key="4">
    <source>
        <dbReference type="PROSITE-ProRule" id="PRU00175"/>
    </source>
</evidence>
<protein>
    <recommendedName>
        <fullName evidence="9">RING-type domain-containing protein</fullName>
    </recommendedName>
</protein>
<dbReference type="SUPFAM" id="SSF57850">
    <property type="entry name" value="RING/U-box"/>
    <property type="match status" value="1"/>
</dbReference>
<keyword evidence="1" id="KW-0479">Metal-binding</keyword>
<feature type="compositionally biased region" description="Low complexity" evidence="5">
    <location>
        <begin position="603"/>
        <end position="613"/>
    </location>
</feature>
<gene>
    <name evidence="8" type="ORF">GOCE00092_LOCUS25412</name>
</gene>